<name>A0ACC1QYI0_9HYPO</name>
<dbReference type="Proteomes" id="UP001148737">
    <property type="component" value="Unassembled WGS sequence"/>
</dbReference>
<accession>A0ACC1QYI0</accession>
<keyword evidence="2" id="KW-1185">Reference proteome</keyword>
<evidence type="ECO:0000313" key="1">
    <source>
        <dbReference type="EMBL" id="KAJ3493520.1"/>
    </source>
</evidence>
<proteinExistence type="predicted"/>
<comment type="caution">
    <text evidence="1">The sequence shown here is derived from an EMBL/GenBank/DDBJ whole genome shotgun (WGS) entry which is preliminary data.</text>
</comment>
<gene>
    <name evidence="1" type="ORF">NLG97_g4681</name>
</gene>
<protein>
    <submittedName>
        <fullName evidence="1">Uncharacterized protein</fullName>
    </submittedName>
</protein>
<reference evidence="1" key="1">
    <citation type="submission" date="2022-07" db="EMBL/GenBank/DDBJ databases">
        <title>Genome Sequence of Lecanicillium saksenae.</title>
        <authorList>
            <person name="Buettner E."/>
        </authorList>
    </citation>
    <scope>NUCLEOTIDE SEQUENCE</scope>
    <source>
        <strain evidence="1">VT-O1</strain>
    </source>
</reference>
<dbReference type="EMBL" id="JANAKD010000478">
    <property type="protein sequence ID" value="KAJ3493520.1"/>
    <property type="molecule type" value="Genomic_DNA"/>
</dbReference>
<sequence length="402" mass="45925">MSSFNFSTLHYDSLPTRTSIRLLTVRNPLAKASPKVCGVTLLSCNLVTVDLRDKPNFNCLSYTWGNPNPLDKSVDGSEDPYAPHNRWPISVNGNLLFVTKNLYDALSQLKVDEWSDDAEVDTRYEPYDKTRLIQAAEEGRYDDVEDCLVHGANIHNVDCFGETALHYAAENGHVEIVELLLSRGADRTMIDSTDRTPLDCCLQRKRRRYQDIARMLENESDAPTLVSGPGVRHHRSKPIWIDAICVNQQDLTERNTQVSMMKEIYGQAQSVIIWLGGFDFASSIDVYHMIPTILSSSPECFKRSWEAWHRRKKTGESDEDDEEVQNGTILSTDSLNLVIEFVRRSYFHRIWVLQEVALARNVRIMFGGDDLPWSALFQVFQTAIDFDIATATWAPWPGRWRT</sequence>
<organism evidence="1 2">
    <name type="scientific">Lecanicillium saksenae</name>
    <dbReference type="NCBI Taxonomy" id="468837"/>
    <lineage>
        <taxon>Eukaryota</taxon>
        <taxon>Fungi</taxon>
        <taxon>Dikarya</taxon>
        <taxon>Ascomycota</taxon>
        <taxon>Pezizomycotina</taxon>
        <taxon>Sordariomycetes</taxon>
        <taxon>Hypocreomycetidae</taxon>
        <taxon>Hypocreales</taxon>
        <taxon>Cordycipitaceae</taxon>
        <taxon>Lecanicillium</taxon>
    </lineage>
</organism>
<evidence type="ECO:0000313" key="2">
    <source>
        <dbReference type="Proteomes" id="UP001148737"/>
    </source>
</evidence>